<feature type="transmembrane region" description="Helical" evidence="9">
    <location>
        <begin position="269"/>
        <end position="285"/>
    </location>
</feature>
<dbReference type="PANTHER" id="PTHR24221">
    <property type="entry name" value="ATP-BINDING CASSETTE SUB-FAMILY B"/>
    <property type="match status" value="1"/>
</dbReference>
<dbReference type="Proteomes" id="UP001143372">
    <property type="component" value="Unassembled WGS sequence"/>
</dbReference>
<dbReference type="InterPro" id="IPR036640">
    <property type="entry name" value="ABC1_TM_sf"/>
</dbReference>
<reference evidence="12" key="2">
    <citation type="submission" date="2023-01" db="EMBL/GenBank/DDBJ databases">
        <authorList>
            <person name="Sun Q."/>
            <person name="Evtushenko L."/>
        </authorList>
    </citation>
    <scope>NUCLEOTIDE SEQUENCE</scope>
    <source>
        <strain evidence="12">VKM B-2347</strain>
    </source>
</reference>
<comment type="similarity">
    <text evidence="2">Belongs to the ABC transporter superfamily.</text>
</comment>
<dbReference type="EMBL" id="BSFI01000023">
    <property type="protein sequence ID" value="GLK69841.1"/>
    <property type="molecule type" value="Genomic_DNA"/>
</dbReference>
<evidence type="ECO:0000256" key="8">
    <source>
        <dbReference type="SAM" id="MobiDB-lite"/>
    </source>
</evidence>
<keyword evidence="13" id="KW-1185">Reference proteome</keyword>
<evidence type="ECO:0000256" key="2">
    <source>
        <dbReference type="ARBA" id="ARBA00005417"/>
    </source>
</evidence>
<dbReference type="InterPro" id="IPR039421">
    <property type="entry name" value="Type_1_exporter"/>
</dbReference>
<keyword evidence="7 9" id="KW-0472">Membrane</keyword>
<dbReference type="InterPro" id="IPR017871">
    <property type="entry name" value="ABC_transporter-like_CS"/>
</dbReference>
<evidence type="ECO:0000256" key="9">
    <source>
        <dbReference type="SAM" id="Phobius"/>
    </source>
</evidence>
<dbReference type="SUPFAM" id="SSF52540">
    <property type="entry name" value="P-loop containing nucleoside triphosphate hydrolases"/>
    <property type="match status" value="1"/>
</dbReference>
<dbReference type="AlphaFoldDB" id="A0A9W6J2W8"/>
<evidence type="ECO:0000313" key="12">
    <source>
        <dbReference type="EMBL" id="GLK69841.1"/>
    </source>
</evidence>
<keyword evidence="3 9" id="KW-0812">Transmembrane</keyword>
<proteinExistence type="inferred from homology"/>
<feature type="domain" description="ABC transporter" evidence="10">
    <location>
        <begin position="352"/>
        <end position="587"/>
    </location>
</feature>
<dbReference type="PROSITE" id="PS50893">
    <property type="entry name" value="ABC_TRANSPORTER_2"/>
    <property type="match status" value="1"/>
</dbReference>
<dbReference type="GO" id="GO:0016887">
    <property type="term" value="F:ATP hydrolysis activity"/>
    <property type="evidence" value="ECO:0007669"/>
    <property type="project" value="InterPro"/>
</dbReference>
<dbReference type="SMART" id="SM00382">
    <property type="entry name" value="AAA"/>
    <property type="match status" value="1"/>
</dbReference>
<dbReference type="GO" id="GO:0005524">
    <property type="term" value="F:ATP binding"/>
    <property type="evidence" value="ECO:0007669"/>
    <property type="project" value="UniProtKB-KW"/>
</dbReference>
<dbReference type="SUPFAM" id="SSF90123">
    <property type="entry name" value="ABC transporter transmembrane region"/>
    <property type="match status" value="1"/>
</dbReference>
<gene>
    <name evidence="12" type="ORF">GCM10008179_34790</name>
</gene>
<evidence type="ECO:0000256" key="4">
    <source>
        <dbReference type="ARBA" id="ARBA00022741"/>
    </source>
</evidence>
<dbReference type="PANTHER" id="PTHR24221:SF654">
    <property type="entry name" value="ATP-BINDING CASSETTE SUB-FAMILY B MEMBER 6"/>
    <property type="match status" value="1"/>
</dbReference>
<feature type="transmembrane region" description="Helical" evidence="9">
    <location>
        <begin position="21"/>
        <end position="43"/>
    </location>
</feature>
<evidence type="ECO:0000256" key="3">
    <source>
        <dbReference type="ARBA" id="ARBA00022692"/>
    </source>
</evidence>
<evidence type="ECO:0000259" key="11">
    <source>
        <dbReference type="PROSITE" id="PS50929"/>
    </source>
</evidence>
<evidence type="ECO:0000256" key="1">
    <source>
        <dbReference type="ARBA" id="ARBA00004651"/>
    </source>
</evidence>
<dbReference type="GO" id="GO:0034040">
    <property type="term" value="F:ATPase-coupled lipid transmembrane transporter activity"/>
    <property type="evidence" value="ECO:0007669"/>
    <property type="project" value="TreeGrafter"/>
</dbReference>
<keyword evidence="4" id="KW-0547">Nucleotide-binding</keyword>
<feature type="transmembrane region" description="Helical" evidence="9">
    <location>
        <begin position="157"/>
        <end position="174"/>
    </location>
</feature>
<sequence length="592" mass="63409">MRKLPFAALRRIVTVIPLNRTYMTLFCLVMAGAAEGFGVASLLPLLSAIGPEGGSPKGISGKIITFVQGLGIAPTLGFFLLVLVGGMVLKALLTLVAMHRVGRATADVANKMRLDLIDSLLAARWSYYVRQPVGRFSAALSSEASQAGEAYNAAAKFAAEMIQVLTYAAIATLISWRLGVLSLAIGLVMVLTLNRFVTIAKRTARKQKRHIRTMVGGLVDLLVGIKPMKAMGRHARFQTLFERDADRIRTAQRKQAYAREANKALQEPILAICLAGVIYIAVGFWEMPPGQVLVMALLLARVVTSIGKAQQALQAVRIAQASFTAIANTIDAARAMREPSPLGKTPTFDKGITFRDVSFTIGDTPILTGVSFEAPKGKVTTITGPSGAGKTTAVDLLLGLHERTSGDVLIDGVPLPEIDLATWRKMTGYVPQELILFHDTLRANITLGQPEFDDDDVMRALEQAGASGFVAELPEGLDTIVGERGARLSGGQRQRVSIARALVHRPQLLILDEATTALDPETEANIVRNVLELSRTTGVTVLAISHQPAWERASDNVVRLSSGRVLSVERRDPGAPASAGAGPRLRAADPLA</sequence>
<accession>A0A9W6J2W8</accession>
<evidence type="ECO:0000259" key="10">
    <source>
        <dbReference type="PROSITE" id="PS50893"/>
    </source>
</evidence>
<dbReference type="Pfam" id="PF00005">
    <property type="entry name" value="ABC_tran"/>
    <property type="match status" value="1"/>
</dbReference>
<evidence type="ECO:0000256" key="6">
    <source>
        <dbReference type="ARBA" id="ARBA00022989"/>
    </source>
</evidence>
<feature type="region of interest" description="Disordered" evidence="8">
    <location>
        <begin position="570"/>
        <end position="592"/>
    </location>
</feature>
<dbReference type="InterPro" id="IPR011527">
    <property type="entry name" value="ABC1_TM_dom"/>
</dbReference>
<dbReference type="PROSITE" id="PS50929">
    <property type="entry name" value="ABC_TM1F"/>
    <property type="match status" value="1"/>
</dbReference>
<dbReference type="InterPro" id="IPR003439">
    <property type="entry name" value="ABC_transporter-like_ATP-bd"/>
</dbReference>
<dbReference type="PROSITE" id="PS00211">
    <property type="entry name" value="ABC_TRANSPORTER_1"/>
    <property type="match status" value="1"/>
</dbReference>
<dbReference type="Pfam" id="PF00664">
    <property type="entry name" value="ABC_membrane"/>
    <property type="match status" value="1"/>
</dbReference>
<organism evidence="12 13">
    <name type="scientific">Hansschlegelia plantiphila</name>
    <dbReference type="NCBI Taxonomy" id="374655"/>
    <lineage>
        <taxon>Bacteria</taxon>
        <taxon>Pseudomonadati</taxon>
        <taxon>Pseudomonadota</taxon>
        <taxon>Alphaproteobacteria</taxon>
        <taxon>Hyphomicrobiales</taxon>
        <taxon>Methylopilaceae</taxon>
        <taxon>Hansschlegelia</taxon>
    </lineage>
</organism>
<protein>
    <submittedName>
        <fullName evidence="12">ABC transporter ATP-binding protein</fullName>
    </submittedName>
</protein>
<dbReference type="GO" id="GO:0005886">
    <property type="term" value="C:plasma membrane"/>
    <property type="evidence" value="ECO:0007669"/>
    <property type="project" value="UniProtKB-SubCell"/>
</dbReference>
<evidence type="ECO:0000256" key="5">
    <source>
        <dbReference type="ARBA" id="ARBA00022840"/>
    </source>
</evidence>
<reference evidence="12" key="1">
    <citation type="journal article" date="2014" name="Int. J. Syst. Evol. Microbiol.">
        <title>Complete genome sequence of Corynebacterium casei LMG S-19264T (=DSM 44701T), isolated from a smear-ripened cheese.</title>
        <authorList>
            <consortium name="US DOE Joint Genome Institute (JGI-PGF)"/>
            <person name="Walter F."/>
            <person name="Albersmeier A."/>
            <person name="Kalinowski J."/>
            <person name="Ruckert C."/>
        </authorList>
    </citation>
    <scope>NUCLEOTIDE SEQUENCE</scope>
    <source>
        <strain evidence="12">VKM B-2347</strain>
    </source>
</reference>
<evidence type="ECO:0000256" key="7">
    <source>
        <dbReference type="ARBA" id="ARBA00023136"/>
    </source>
</evidence>
<name>A0A9W6J2W8_9HYPH</name>
<dbReference type="InterPro" id="IPR003593">
    <property type="entry name" value="AAA+_ATPase"/>
</dbReference>
<keyword evidence="5 12" id="KW-0067">ATP-binding</keyword>
<feature type="domain" description="ABC transmembrane type-1" evidence="11">
    <location>
        <begin position="59"/>
        <end position="307"/>
    </location>
</feature>
<dbReference type="GO" id="GO:0140359">
    <property type="term" value="F:ABC-type transporter activity"/>
    <property type="evidence" value="ECO:0007669"/>
    <property type="project" value="InterPro"/>
</dbReference>
<evidence type="ECO:0000313" key="13">
    <source>
        <dbReference type="Proteomes" id="UP001143372"/>
    </source>
</evidence>
<keyword evidence="6 9" id="KW-1133">Transmembrane helix</keyword>
<feature type="transmembrane region" description="Helical" evidence="9">
    <location>
        <begin position="180"/>
        <end position="200"/>
    </location>
</feature>
<dbReference type="Gene3D" id="1.20.1560.10">
    <property type="entry name" value="ABC transporter type 1, transmembrane domain"/>
    <property type="match status" value="1"/>
</dbReference>
<feature type="transmembrane region" description="Helical" evidence="9">
    <location>
        <begin position="63"/>
        <end position="93"/>
    </location>
</feature>
<feature type="compositionally biased region" description="Low complexity" evidence="8">
    <location>
        <begin position="574"/>
        <end position="585"/>
    </location>
</feature>
<dbReference type="InterPro" id="IPR027417">
    <property type="entry name" value="P-loop_NTPase"/>
</dbReference>
<comment type="subcellular location">
    <subcellularLocation>
        <location evidence="1">Cell membrane</location>
        <topology evidence="1">Multi-pass membrane protein</topology>
    </subcellularLocation>
</comment>
<comment type="caution">
    <text evidence="12">The sequence shown here is derived from an EMBL/GenBank/DDBJ whole genome shotgun (WGS) entry which is preliminary data.</text>
</comment>
<dbReference type="Gene3D" id="3.40.50.300">
    <property type="entry name" value="P-loop containing nucleotide triphosphate hydrolases"/>
    <property type="match status" value="1"/>
</dbReference>